<comment type="caution">
    <text evidence="8">The sequence shown here is derived from an EMBL/GenBank/DDBJ whole genome shotgun (WGS) entry which is preliminary data.</text>
</comment>
<reference evidence="8" key="2">
    <citation type="submission" date="2023-05" db="EMBL/GenBank/DDBJ databases">
        <authorList>
            <person name="Schelkunov M.I."/>
        </authorList>
    </citation>
    <scope>NUCLEOTIDE SEQUENCE</scope>
    <source>
        <strain evidence="8">Hsosn_3</strain>
        <tissue evidence="8">Leaf</tissue>
    </source>
</reference>
<dbReference type="PANTHER" id="PTHR48046:SF4">
    <property type="entry name" value="GLYCOSYLTRANSFERASE"/>
    <property type="match status" value="1"/>
</dbReference>
<evidence type="ECO:0000313" key="9">
    <source>
        <dbReference type="Proteomes" id="UP001237642"/>
    </source>
</evidence>
<evidence type="ECO:0000256" key="4">
    <source>
        <dbReference type="ARBA" id="ARBA00022679"/>
    </source>
</evidence>
<dbReference type="PANTHER" id="PTHR48046">
    <property type="entry name" value="UDP-GLYCOSYLTRANSFERASE 72E1"/>
    <property type="match status" value="1"/>
</dbReference>
<dbReference type="SUPFAM" id="SSF53756">
    <property type="entry name" value="UDP-Glycosyltransferase/glycogen phosphorylase"/>
    <property type="match status" value="1"/>
</dbReference>
<evidence type="ECO:0000256" key="6">
    <source>
        <dbReference type="RuleBase" id="RU003718"/>
    </source>
</evidence>
<evidence type="ECO:0000256" key="5">
    <source>
        <dbReference type="ARBA" id="ARBA00023229"/>
    </source>
</evidence>
<dbReference type="AlphaFoldDB" id="A0AAD8IGM9"/>
<protein>
    <recommendedName>
        <fullName evidence="7">Glycosyltransferase</fullName>
        <ecNumber evidence="7">2.4.1.-</ecNumber>
    </recommendedName>
</protein>
<comment type="pathway">
    <text evidence="1">Secondary metabolite biosynthesis; terpenoid biosynthesis.</text>
</comment>
<evidence type="ECO:0000256" key="3">
    <source>
        <dbReference type="ARBA" id="ARBA00022676"/>
    </source>
</evidence>
<accession>A0AAD8IGM9</accession>
<comment type="similarity">
    <text evidence="2 6">Belongs to the UDP-glycosyltransferase family.</text>
</comment>
<evidence type="ECO:0000313" key="8">
    <source>
        <dbReference type="EMBL" id="KAK1385522.1"/>
    </source>
</evidence>
<dbReference type="Pfam" id="PF00201">
    <property type="entry name" value="UDPGT"/>
    <property type="match status" value="1"/>
</dbReference>
<keyword evidence="4 6" id="KW-0808">Transferase</keyword>
<name>A0AAD8IGM9_9APIA</name>
<dbReference type="EC" id="2.4.1.-" evidence="7"/>
<keyword evidence="3 6" id="KW-0328">Glycosyltransferase</keyword>
<evidence type="ECO:0000256" key="2">
    <source>
        <dbReference type="ARBA" id="ARBA00009995"/>
    </source>
</evidence>
<sequence>MATAQEVTKPHIAVLSTPGIGNLVPLLEFAKHLVIHHNVHVSFLVINTEAPTMQHRLLNSATLPTHLQVVNLPPVDVTSFVNDNMDVLTRVSYICQESLKPLRATLIELNLPKALIIDIFTTDAFLICKELGIPVYSFFTSPTKFLALSLCLPKLDKEIECEYVDLPEVQVPGCKPVRTDDLVEHLLNRKDEEYRCFLRHVSRLTMAAGVFVNTWDDLELKSSWFNGIKNDPFYKTLPAPPVYPVGPLIKRDEAVTEPDEYIISWLNNQSPNSVLLVSLGSGGTLTTEQLTELAWGLEMSKQKFILVVRKPNDFSACGTFFDAGSDGEDPESYLPEGFVKRTAEVGLVVPSWAPQVPILRHEAVGGFLSHCGWNSILESIVNGVPMIAWPLYAEQKMNATLLTEEIAVAVKPIEVSREVRGKKLVKREEIERVVKLLIGGEEGKAMRGKANELKESASKALKFGGSSYDLISSVVESWK</sequence>
<dbReference type="FunFam" id="3.40.50.2000:FF:000051">
    <property type="entry name" value="Glycosyltransferase"/>
    <property type="match status" value="1"/>
</dbReference>
<dbReference type="Proteomes" id="UP001237642">
    <property type="component" value="Unassembled WGS sequence"/>
</dbReference>
<dbReference type="EMBL" id="JAUIZM010000005">
    <property type="protein sequence ID" value="KAK1385522.1"/>
    <property type="molecule type" value="Genomic_DNA"/>
</dbReference>
<dbReference type="PROSITE" id="PS00375">
    <property type="entry name" value="UDPGT"/>
    <property type="match status" value="1"/>
</dbReference>
<evidence type="ECO:0000256" key="1">
    <source>
        <dbReference type="ARBA" id="ARBA00004721"/>
    </source>
</evidence>
<keyword evidence="5" id="KW-0414">Isoprene biosynthesis</keyword>
<dbReference type="InterPro" id="IPR002213">
    <property type="entry name" value="UDP_glucos_trans"/>
</dbReference>
<dbReference type="CDD" id="cd03784">
    <property type="entry name" value="GT1_Gtf-like"/>
    <property type="match status" value="1"/>
</dbReference>
<organism evidence="8 9">
    <name type="scientific">Heracleum sosnowskyi</name>
    <dbReference type="NCBI Taxonomy" id="360622"/>
    <lineage>
        <taxon>Eukaryota</taxon>
        <taxon>Viridiplantae</taxon>
        <taxon>Streptophyta</taxon>
        <taxon>Embryophyta</taxon>
        <taxon>Tracheophyta</taxon>
        <taxon>Spermatophyta</taxon>
        <taxon>Magnoliopsida</taxon>
        <taxon>eudicotyledons</taxon>
        <taxon>Gunneridae</taxon>
        <taxon>Pentapetalae</taxon>
        <taxon>asterids</taxon>
        <taxon>campanulids</taxon>
        <taxon>Apiales</taxon>
        <taxon>Apiaceae</taxon>
        <taxon>Apioideae</taxon>
        <taxon>apioid superclade</taxon>
        <taxon>Tordylieae</taxon>
        <taxon>Tordyliinae</taxon>
        <taxon>Heracleum</taxon>
    </lineage>
</organism>
<dbReference type="InterPro" id="IPR035595">
    <property type="entry name" value="UDP_glycos_trans_CS"/>
</dbReference>
<proteinExistence type="inferred from homology"/>
<dbReference type="GO" id="GO:0008194">
    <property type="term" value="F:UDP-glycosyltransferase activity"/>
    <property type="evidence" value="ECO:0007669"/>
    <property type="project" value="InterPro"/>
</dbReference>
<dbReference type="GO" id="GO:0008299">
    <property type="term" value="P:isoprenoid biosynthetic process"/>
    <property type="evidence" value="ECO:0007669"/>
    <property type="project" value="UniProtKB-KW"/>
</dbReference>
<evidence type="ECO:0000256" key="7">
    <source>
        <dbReference type="RuleBase" id="RU362057"/>
    </source>
</evidence>
<dbReference type="Gene3D" id="3.40.50.2000">
    <property type="entry name" value="Glycogen Phosphorylase B"/>
    <property type="match status" value="2"/>
</dbReference>
<reference evidence="8" key="1">
    <citation type="submission" date="2023-02" db="EMBL/GenBank/DDBJ databases">
        <title>Genome of toxic invasive species Heracleum sosnowskyi carries increased number of genes despite the absence of recent whole-genome duplications.</title>
        <authorList>
            <person name="Schelkunov M."/>
            <person name="Shtratnikova V."/>
            <person name="Makarenko M."/>
            <person name="Klepikova A."/>
            <person name="Omelchenko D."/>
            <person name="Novikova G."/>
            <person name="Obukhova E."/>
            <person name="Bogdanov V."/>
            <person name="Penin A."/>
            <person name="Logacheva M."/>
        </authorList>
    </citation>
    <scope>NUCLEOTIDE SEQUENCE</scope>
    <source>
        <strain evidence="8">Hsosn_3</strain>
        <tissue evidence="8">Leaf</tissue>
    </source>
</reference>
<gene>
    <name evidence="8" type="ORF">POM88_023257</name>
</gene>
<keyword evidence="9" id="KW-1185">Reference proteome</keyword>